<dbReference type="EMBL" id="BAAARV010000030">
    <property type="protein sequence ID" value="GAA2350801.1"/>
    <property type="molecule type" value="Genomic_DNA"/>
</dbReference>
<organism evidence="2 3">
    <name type="scientific">Dactylosporangium salmoneum</name>
    <dbReference type="NCBI Taxonomy" id="53361"/>
    <lineage>
        <taxon>Bacteria</taxon>
        <taxon>Bacillati</taxon>
        <taxon>Actinomycetota</taxon>
        <taxon>Actinomycetes</taxon>
        <taxon>Micromonosporales</taxon>
        <taxon>Micromonosporaceae</taxon>
        <taxon>Dactylosporangium</taxon>
    </lineage>
</organism>
<keyword evidence="1" id="KW-1133">Transmembrane helix</keyword>
<evidence type="ECO:0000256" key="1">
    <source>
        <dbReference type="SAM" id="Phobius"/>
    </source>
</evidence>
<keyword evidence="1" id="KW-0812">Transmembrane</keyword>
<protein>
    <submittedName>
        <fullName evidence="2">DUF6328 family protein</fullName>
    </submittedName>
</protein>
<dbReference type="Pfam" id="PF19853">
    <property type="entry name" value="DUF6328"/>
    <property type="match status" value="1"/>
</dbReference>
<feature type="transmembrane region" description="Helical" evidence="1">
    <location>
        <begin position="23"/>
        <end position="43"/>
    </location>
</feature>
<name>A0ABN3GG63_9ACTN</name>
<dbReference type="InterPro" id="IPR046291">
    <property type="entry name" value="DUF6328"/>
</dbReference>
<feature type="transmembrane region" description="Helical" evidence="1">
    <location>
        <begin position="55"/>
        <end position="76"/>
    </location>
</feature>
<accession>A0ABN3GG63</accession>
<keyword evidence="1" id="KW-0472">Membrane</keyword>
<feature type="transmembrane region" description="Helical" evidence="1">
    <location>
        <begin position="97"/>
        <end position="117"/>
    </location>
</feature>
<evidence type="ECO:0000313" key="2">
    <source>
        <dbReference type="EMBL" id="GAA2350801.1"/>
    </source>
</evidence>
<feature type="transmembrane region" description="Helical" evidence="1">
    <location>
        <begin position="123"/>
        <end position="144"/>
    </location>
</feature>
<evidence type="ECO:0000313" key="3">
    <source>
        <dbReference type="Proteomes" id="UP001501444"/>
    </source>
</evidence>
<comment type="caution">
    <text evidence="2">The sequence shown here is derived from an EMBL/GenBank/DDBJ whole genome shotgun (WGS) entry which is preliminary data.</text>
</comment>
<proteinExistence type="predicted"/>
<dbReference type="Proteomes" id="UP001501444">
    <property type="component" value="Unassembled WGS sequence"/>
</dbReference>
<sequence length="149" mass="16527">MADRDETPVERYDRNWAELLQELRVAQTGVQFLFAFLLTLPFNNRFGQVSPGQKATYVATIVCTAIATVCLIAPVSHHRILFRRGRKQELVALSSNLAGIGLFFLWLSIVGAIFLIFEVVVGTSWAIAVGAAFAVAFIGIWYVLPALKR</sequence>
<keyword evidence="3" id="KW-1185">Reference proteome</keyword>
<reference evidence="2 3" key="1">
    <citation type="journal article" date="2019" name="Int. J. Syst. Evol. Microbiol.">
        <title>The Global Catalogue of Microorganisms (GCM) 10K type strain sequencing project: providing services to taxonomists for standard genome sequencing and annotation.</title>
        <authorList>
            <consortium name="The Broad Institute Genomics Platform"/>
            <consortium name="The Broad Institute Genome Sequencing Center for Infectious Disease"/>
            <person name="Wu L."/>
            <person name="Ma J."/>
        </authorList>
    </citation>
    <scope>NUCLEOTIDE SEQUENCE [LARGE SCALE GENOMIC DNA]</scope>
    <source>
        <strain evidence="2 3">JCM 3272</strain>
    </source>
</reference>
<gene>
    <name evidence="2" type="ORF">GCM10010170_040610</name>
</gene>